<organism evidence="2 3">
    <name type="scientific">Plasmodium relictum</name>
    <dbReference type="NCBI Taxonomy" id="85471"/>
    <lineage>
        <taxon>Eukaryota</taxon>
        <taxon>Sar</taxon>
        <taxon>Alveolata</taxon>
        <taxon>Apicomplexa</taxon>
        <taxon>Aconoidasida</taxon>
        <taxon>Haemosporida</taxon>
        <taxon>Plasmodiidae</taxon>
        <taxon>Plasmodium</taxon>
        <taxon>Plasmodium (Haemamoeba)</taxon>
    </lineage>
</organism>
<dbReference type="VEuPathDB" id="PlasmoDB:PRELSG_0721200"/>
<evidence type="ECO:0000259" key="1">
    <source>
        <dbReference type="Pfam" id="PF21948"/>
    </source>
</evidence>
<dbReference type="KEGG" id="prel:PRELSG_0721200"/>
<dbReference type="Gene3D" id="3.30.930.10">
    <property type="entry name" value="Bira Bifunctional Protein, Domain 2"/>
    <property type="match status" value="1"/>
</dbReference>
<dbReference type="GO" id="GO:0016874">
    <property type="term" value="F:ligase activity"/>
    <property type="evidence" value="ECO:0007669"/>
    <property type="project" value="UniProtKB-KW"/>
</dbReference>
<keyword evidence="2" id="KW-0436">Ligase</keyword>
<dbReference type="InterPro" id="IPR053264">
    <property type="entry name" value="Lipoate-ligase_2_inactive"/>
</dbReference>
<dbReference type="RefSeq" id="XP_028532453.1">
    <property type="nucleotide sequence ID" value="XM_028675911.1"/>
</dbReference>
<dbReference type="PANTHER" id="PTHR43506">
    <property type="entry name" value="BIOTIN/LIPOATE A/B PROTEIN LIGASE FAMILY"/>
    <property type="match status" value="1"/>
</dbReference>
<dbReference type="OMA" id="TEWVFNS"/>
<reference evidence="2 3" key="1">
    <citation type="submission" date="2015-04" db="EMBL/GenBank/DDBJ databases">
        <authorList>
            <consortium name="Pathogen Informatics"/>
        </authorList>
    </citation>
    <scope>NUCLEOTIDE SEQUENCE [LARGE SCALE GENOMIC DNA]</scope>
    <source>
        <strain evidence="2 3">SGS1</strain>
    </source>
</reference>
<accession>A0A1J1H7Q5</accession>
<evidence type="ECO:0000313" key="3">
    <source>
        <dbReference type="Proteomes" id="UP000220158"/>
    </source>
</evidence>
<dbReference type="Pfam" id="PF21948">
    <property type="entry name" value="LplA-B_cat"/>
    <property type="match status" value="1"/>
</dbReference>
<evidence type="ECO:0000313" key="2">
    <source>
        <dbReference type="EMBL" id="CRG99447.1"/>
    </source>
</evidence>
<dbReference type="InterPro" id="IPR045864">
    <property type="entry name" value="aa-tRNA-synth_II/BPL/LPL"/>
</dbReference>
<sequence length="370" mass="43858">MIKIKNIKELFHPLLPNVNKSTIKKNVLYFIDLTKFHVYEQLLLEESLYRLSSILSEGLNNIGFVVVNNTRNEREETKNYYNKCVVLGISGKVNDHINNVNYIKKNKICLIKRFTGGGTVYINKNCLLVSLILPNNFCKLLNLYPSNITEWSFNSFYGMFLNEKKNKIFNENFGYFENDYVCKIYDKESKKINLKKVGGNAQAFSKNYFVHHTSFIWSCNYNEMENVLINPVKQPVYRNKRSHYDFIESFRSCLHSYINTPDCFIRKLICHIRQLINIKNSNEQDDFWFFNKINLNINDNSYDLESFDNIYYTDSSLLNEIFLLYNNNMHMNNLRSTYFLDIEGNKVSDTYYKISSFILNENNYKNVLTK</sequence>
<gene>
    <name evidence="2" type="primary">LipL2</name>
    <name evidence="2" type="ORF">PRELSG_0721200</name>
</gene>
<protein>
    <submittedName>
        <fullName evidence="2">Lipoate-protein ligase 2, putative</fullName>
    </submittedName>
</protein>
<proteinExistence type="predicted"/>
<dbReference type="InterPro" id="IPR004143">
    <property type="entry name" value="BPL_LPL_catalytic"/>
</dbReference>
<dbReference type="PANTHER" id="PTHR43506:SF1">
    <property type="entry name" value="BPL_LPL CATALYTIC DOMAIN-CONTAINING PROTEIN"/>
    <property type="match status" value="1"/>
</dbReference>
<dbReference type="SUPFAM" id="SSF55681">
    <property type="entry name" value="Class II aaRS and biotin synthetases"/>
    <property type="match status" value="1"/>
</dbReference>
<dbReference type="OrthoDB" id="201621at2759"/>
<name>A0A1J1H7Q5_PLARL</name>
<dbReference type="AlphaFoldDB" id="A0A1J1H7Q5"/>
<keyword evidence="3" id="KW-1185">Reference proteome</keyword>
<dbReference type="GeneID" id="39735549"/>
<dbReference type="EMBL" id="LN835302">
    <property type="protein sequence ID" value="CRG99447.1"/>
    <property type="molecule type" value="Genomic_DNA"/>
</dbReference>
<feature type="domain" description="BPL/LPL catalytic" evidence="1">
    <location>
        <begin position="82"/>
        <end position="255"/>
    </location>
</feature>
<dbReference type="Proteomes" id="UP000220158">
    <property type="component" value="Chromosome 7"/>
</dbReference>